<dbReference type="RefSeq" id="WP_158642641.1">
    <property type="nucleotide sequence ID" value="NZ_VLLG01000003.1"/>
</dbReference>
<dbReference type="AlphaFoldDB" id="A0A562T5Q2"/>
<evidence type="ECO:0000313" key="1">
    <source>
        <dbReference type="EMBL" id="TWI88867.1"/>
    </source>
</evidence>
<dbReference type="OrthoDB" id="627712at2"/>
<name>A0A562T5Q2_CHIJA</name>
<dbReference type="Gene3D" id="2.60.120.260">
    <property type="entry name" value="Galactose-binding domain-like"/>
    <property type="match status" value="1"/>
</dbReference>
<dbReference type="EMBL" id="VLLG01000003">
    <property type="protein sequence ID" value="TWI88867.1"/>
    <property type="molecule type" value="Genomic_DNA"/>
</dbReference>
<evidence type="ECO:0008006" key="3">
    <source>
        <dbReference type="Google" id="ProtNLM"/>
    </source>
</evidence>
<gene>
    <name evidence="1" type="ORF">LX66_2954</name>
</gene>
<comment type="caution">
    <text evidence="1">The sequence shown here is derived from an EMBL/GenBank/DDBJ whole genome shotgun (WGS) entry which is preliminary data.</text>
</comment>
<organism evidence="1 2">
    <name type="scientific">Chitinophaga japonensis</name>
    <name type="common">Flexibacter japonensis</name>
    <dbReference type="NCBI Taxonomy" id="104662"/>
    <lineage>
        <taxon>Bacteria</taxon>
        <taxon>Pseudomonadati</taxon>
        <taxon>Bacteroidota</taxon>
        <taxon>Chitinophagia</taxon>
        <taxon>Chitinophagales</taxon>
        <taxon>Chitinophagaceae</taxon>
        <taxon>Chitinophaga</taxon>
    </lineage>
</organism>
<dbReference type="Proteomes" id="UP000316778">
    <property type="component" value="Unassembled WGS sequence"/>
</dbReference>
<proteinExistence type="predicted"/>
<evidence type="ECO:0000313" key="2">
    <source>
        <dbReference type="Proteomes" id="UP000316778"/>
    </source>
</evidence>
<reference evidence="1 2" key="1">
    <citation type="journal article" date="2013" name="Stand. Genomic Sci.">
        <title>Genomic Encyclopedia of Type Strains, Phase I: The one thousand microbial genomes (KMG-I) project.</title>
        <authorList>
            <person name="Kyrpides N.C."/>
            <person name="Woyke T."/>
            <person name="Eisen J.A."/>
            <person name="Garrity G."/>
            <person name="Lilburn T.G."/>
            <person name="Beck B.J."/>
            <person name="Whitman W.B."/>
            <person name="Hugenholtz P."/>
            <person name="Klenk H.P."/>
        </authorList>
    </citation>
    <scope>NUCLEOTIDE SEQUENCE [LARGE SCALE GENOMIC DNA]</scope>
    <source>
        <strain evidence="1 2">DSM 13484</strain>
    </source>
</reference>
<accession>A0A562T5Q2</accession>
<keyword evidence="2" id="KW-1185">Reference proteome</keyword>
<protein>
    <recommendedName>
        <fullName evidence="3">YD repeat-containing protein</fullName>
    </recommendedName>
</protein>
<sequence>MIKKILSGIVLVTALGTGNGAFSQQAGANCTCTCLKPMFDYLIASHHLFIGADDHTTLSNIIQEARAAGYNVDYRRCALLYRNINKPFYAVTTDSVSALYKARIGDCSVALSSVSGAALALYNLQSKTCGSDVTVAYTNASSGGATIAELKVDSCYTCTVETSQLCYSAITDSPVNPYLYGIAGNWRPAISYVYYASRTETDPVQGTDIRRNGTFNGFAPFWAFQPDKMAPQYNEAKWVWNTATTLFNQKGFEIENKDPLGRYNAGLYGYGNTLPVAVIQNSRYRESAFEGFEDYDFDIGVCDTTCASGRSFDFSGYAHSIDGTQHHTGKYSIRVVNDSTVGISASLVTEDNNNFQLTVTKGAPICDQGGDGLKDIRANASTIIPPFSPLAGKTVLISAWVKETVDCTVPTYTGSQIGIVVKQGASEIGVIARPFGNIIEGWQRIEQVVSLPADATLLSIYLQALGSNTVYFDDIRVHPYNANMKSFVYNPLNLRLMAELDENNYATFYEYDDDGTLVRLKKETERGIKTIKETRTALVKE</sequence>